<dbReference type="PANTHER" id="PTHR11748:SF111">
    <property type="entry name" value="D-LACTATE DEHYDROGENASE, MITOCHONDRIAL-RELATED"/>
    <property type="match status" value="1"/>
</dbReference>
<evidence type="ECO:0000256" key="1">
    <source>
        <dbReference type="ARBA" id="ARBA00001974"/>
    </source>
</evidence>
<dbReference type="InterPro" id="IPR016164">
    <property type="entry name" value="FAD-linked_Oxase-like_C"/>
</dbReference>
<protein>
    <recommendedName>
        <fullName evidence="7">D-lactate dehydrogenase (cytochrome)</fullName>
        <ecNumber evidence="7">1.1.2.4</ecNumber>
    </recommendedName>
</protein>
<dbReference type="Pfam" id="PF02913">
    <property type="entry name" value="FAD-oxidase_C"/>
    <property type="match status" value="1"/>
</dbReference>
<evidence type="ECO:0000313" key="10">
    <source>
        <dbReference type="Proteomes" id="UP000515847"/>
    </source>
</evidence>
<dbReference type="InterPro" id="IPR036318">
    <property type="entry name" value="FAD-bd_PCMH-like_sf"/>
</dbReference>
<evidence type="ECO:0000256" key="6">
    <source>
        <dbReference type="ARBA" id="ARBA00023002"/>
    </source>
</evidence>
<dbReference type="Pfam" id="PF01565">
    <property type="entry name" value="FAD_binding_4"/>
    <property type="match status" value="1"/>
</dbReference>
<organism evidence="9 10">
    <name type="scientific">Thermanaerosceptrum fracticalcis</name>
    <dbReference type="NCBI Taxonomy" id="1712410"/>
    <lineage>
        <taxon>Bacteria</taxon>
        <taxon>Bacillati</taxon>
        <taxon>Bacillota</taxon>
        <taxon>Clostridia</taxon>
        <taxon>Eubacteriales</taxon>
        <taxon>Peptococcaceae</taxon>
        <taxon>Thermanaerosceptrum</taxon>
    </lineage>
</organism>
<evidence type="ECO:0000259" key="8">
    <source>
        <dbReference type="PROSITE" id="PS51387"/>
    </source>
</evidence>
<dbReference type="InterPro" id="IPR004113">
    <property type="entry name" value="FAD-bd_oxidored_4_C"/>
</dbReference>
<gene>
    <name evidence="9" type="ORF">BR63_08850</name>
</gene>
<comment type="cofactor">
    <cofactor evidence="1">
        <name>FAD</name>
        <dbReference type="ChEBI" id="CHEBI:57692"/>
    </cofactor>
</comment>
<dbReference type="EC" id="1.1.2.4" evidence="7"/>
<evidence type="ECO:0000256" key="4">
    <source>
        <dbReference type="ARBA" id="ARBA00022827"/>
    </source>
</evidence>
<dbReference type="KEGG" id="tfr:BR63_08850"/>
<keyword evidence="6" id="KW-0560">Oxidoreductase</keyword>
<reference evidence="9 10" key="1">
    <citation type="journal article" date="2019" name="Front. Microbiol.">
        <title>Thermoanaerosceptrum fracticalcis gen. nov. sp. nov., a Novel Fumarate-Fermenting Microorganism From a Deep Fractured Carbonate Aquifer of the US Great Basin.</title>
        <authorList>
            <person name="Hamilton-Brehm S.D."/>
            <person name="Stewart L.E."/>
            <person name="Zavarin M."/>
            <person name="Caldwell M."/>
            <person name="Lawson P.A."/>
            <person name="Onstott T.C."/>
            <person name="Grzymski J."/>
            <person name="Neveux I."/>
            <person name="Lollar B.S."/>
            <person name="Russell C.E."/>
            <person name="Moser D.P."/>
        </authorList>
    </citation>
    <scope>NUCLEOTIDE SEQUENCE [LARGE SCALE GENOMIC DNA]</scope>
    <source>
        <strain evidence="9 10">DRI-13</strain>
    </source>
</reference>
<name>A0A7G6E2V6_THEFR</name>
<keyword evidence="5" id="KW-0809">Transit peptide</keyword>
<dbReference type="GO" id="GO:1903457">
    <property type="term" value="P:lactate catabolic process"/>
    <property type="evidence" value="ECO:0007669"/>
    <property type="project" value="TreeGrafter"/>
</dbReference>
<dbReference type="SUPFAM" id="SSF55103">
    <property type="entry name" value="FAD-linked oxidases, C-terminal domain"/>
    <property type="match status" value="1"/>
</dbReference>
<proteinExistence type="inferred from homology"/>
<evidence type="ECO:0000256" key="7">
    <source>
        <dbReference type="ARBA" id="ARBA00038897"/>
    </source>
</evidence>
<dbReference type="PANTHER" id="PTHR11748">
    <property type="entry name" value="D-LACTATE DEHYDROGENASE"/>
    <property type="match status" value="1"/>
</dbReference>
<keyword evidence="3" id="KW-0285">Flavoprotein</keyword>
<sequence length="377" mass="41675">MVFLKNQGPLPKGPLSPCNRDEVGKIMKYACQHGVHVYTNAAQLPVKTGTSLWLHLEKMDKIIELDCANLVAIVEPGVTLGQLRKALQEEKLCFPPATPEKDDFTVGEFYGWGMSSLKGLRYGAAKYHVLGLEVVLANGELLKTGGKTVKNVTGYDLTRLFLSSRETLGVPVSYILKLAPFPEQRQYLVLRAKDEPDLLNLVRAILGKGVTPACLSFIDKKTLRISKVQEDEAWLGILCEGFNEAVQEQVAEILGMAEEVQVRWEQVEEERFFQQLSIPEKSGALALKESFKLPMSKWPELYSSGSSPLLPGVWGQVGEGKVNILLEEGAQLDGFTELLYLLGGIRSEQRPSPLSKGLKKALDPLGILNPWTEGEEV</sequence>
<keyword evidence="10" id="KW-1185">Reference proteome</keyword>
<evidence type="ECO:0000313" key="9">
    <source>
        <dbReference type="EMBL" id="QNB46410.1"/>
    </source>
</evidence>
<dbReference type="InterPro" id="IPR016169">
    <property type="entry name" value="FAD-bd_PCMH_sub2"/>
</dbReference>
<accession>A0A7G6E2V6</accession>
<feature type="domain" description="FAD-binding PCMH-type" evidence="8">
    <location>
        <begin position="7"/>
        <end position="181"/>
    </location>
</feature>
<evidence type="ECO:0000256" key="3">
    <source>
        <dbReference type="ARBA" id="ARBA00022630"/>
    </source>
</evidence>
<dbReference type="InterPro" id="IPR006094">
    <property type="entry name" value="Oxid_FAD_bind_N"/>
</dbReference>
<dbReference type="GO" id="GO:0004458">
    <property type="term" value="F:D-lactate dehydrogenase (cytochrome) activity"/>
    <property type="evidence" value="ECO:0007669"/>
    <property type="project" value="UniProtKB-EC"/>
</dbReference>
<dbReference type="InterPro" id="IPR016166">
    <property type="entry name" value="FAD-bd_PCMH"/>
</dbReference>
<dbReference type="Proteomes" id="UP000515847">
    <property type="component" value="Chromosome"/>
</dbReference>
<dbReference type="AlphaFoldDB" id="A0A7G6E2V6"/>
<comment type="similarity">
    <text evidence="2">Belongs to the FAD-binding oxidoreductase/transferase type 4 family.</text>
</comment>
<evidence type="ECO:0000256" key="5">
    <source>
        <dbReference type="ARBA" id="ARBA00022946"/>
    </source>
</evidence>
<dbReference type="OrthoDB" id="9767256at2"/>
<dbReference type="GO" id="GO:0008720">
    <property type="term" value="F:D-lactate dehydrogenase (NAD+) activity"/>
    <property type="evidence" value="ECO:0007669"/>
    <property type="project" value="TreeGrafter"/>
</dbReference>
<dbReference type="GO" id="GO:0071949">
    <property type="term" value="F:FAD binding"/>
    <property type="evidence" value="ECO:0007669"/>
    <property type="project" value="InterPro"/>
</dbReference>
<dbReference type="RefSeq" id="WP_034424254.1">
    <property type="nucleotide sequence ID" value="NZ_CP045798.1"/>
</dbReference>
<dbReference type="SUPFAM" id="SSF56176">
    <property type="entry name" value="FAD-binding/transporter-associated domain-like"/>
    <property type="match status" value="1"/>
</dbReference>
<evidence type="ECO:0000256" key="2">
    <source>
        <dbReference type="ARBA" id="ARBA00008000"/>
    </source>
</evidence>
<dbReference type="Gene3D" id="3.30.465.10">
    <property type="match status" value="1"/>
</dbReference>
<keyword evidence="4" id="KW-0274">FAD</keyword>
<dbReference type="PROSITE" id="PS51387">
    <property type="entry name" value="FAD_PCMH"/>
    <property type="match status" value="1"/>
</dbReference>
<dbReference type="EMBL" id="CP045798">
    <property type="protein sequence ID" value="QNB46410.1"/>
    <property type="molecule type" value="Genomic_DNA"/>
</dbReference>